<protein>
    <submittedName>
        <fullName evidence="5">2-hydroxyisoflavanone dehydratase</fullName>
    </submittedName>
</protein>
<dbReference type="PANTHER" id="PTHR23024:SF467">
    <property type="entry name" value="CARBOXYLESTERASE 12-RELATED"/>
    <property type="match status" value="1"/>
</dbReference>
<dbReference type="PANTHER" id="PTHR23024">
    <property type="entry name" value="ARYLACETAMIDE DEACETYLASE"/>
    <property type="match status" value="1"/>
</dbReference>
<name>A0A6I9TRE5_SESIN</name>
<dbReference type="InterPro" id="IPR029058">
    <property type="entry name" value="AB_hydrolase_fold"/>
</dbReference>
<dbReference type="RefSeq" id="XP_011088283.1">
    <property type="nucleotide sequence ID" value="XM_011089981.2"/>
</dbReference>
<reference evidence="5" key="1">
    <citation type="submission" date="2025-08" db="UniProtKB">
        <authorList>
            <consortium name="RefSeq"/>
        </authorList>
    </citation>
    <scope>IDENTIFICATION</scope>
</reference>
<feature type="domain" description="Alpha/beta hydrolase fold-3" evidence="3">
    <location>
        <begin position="106"/>
        <end position="325"/>
    </location>
</feature>
<feature type="chain" id="PRO_5027021681" evidence="2">
    <location>
        <begin position="33"/>
        <end position="365"/>
    </location>
</feature>
<dbReference type="GeneID" id="105169560"/>
<dbReference type="AlphaFoldDB" id="A0A6I9TRE5"/>
<dbReference type="OrthoDB" id="408631at2759"/>
<evidence type="ECO:0000256" key="2">
    <source>
        <dbReference type="SAM" id="SignalP"/>
    </source>
</evidence>
<dbReference type="KEGG" id="sind:105169560"/>
<comment type="similarity">
    <text evidence="1">Belongs to the 'GDXG' lipolytic enzyme family.</text>
</comment>
<dbReference type="Pfam" id="PF07859">
    <property type="entry name" value="Abhydrolase_3"/>
    <property type="match status" value="1"/>
</dbReference>
<dbReference type="Proteomes" id="UP000504604">
    <property type="component" value="Linkage group LG8"/>
</dbReference>
<evidence type="ECO:0000259" key="3">
    <source>
        <dbReference type="Pfam" id="PF07859"/>
    </source>
</evidence>
<evidence type="ECO:0000313" key="5">
    <source>
        <dbReference type="RefSeq" id="XP_011088283.1"/>
    </source>
</evidence>
<sequence length="365" mass="40871">MPQDNRKYNSMSGKKSFSYLLLILHFLTTTAAASSSAVLYDIYPFIRVYKDGTVKRFIGTEVVPASVDPTTGVRSKDVVITAPELHISARLYLPKYATSTHKLPLLVYFHGGAFFTESAFSPLYHNHLNSIVAKANVVAVSVNYRLAPEHPLPIGYQDSWHALKWVFSHSDGNGNETWLKNYADFMHVYLGGDSAGGNIAHNTAIRAGLEHEMVHRVVIDGMFLNCPHFWGKTPIGNEASKPKREALMESIWIHAYPNSTGLDDPLVNPAMDPNLSKLRCKRVLVYVAEKDILRDRGWYYEKALRKSKWDGVVKVVEVKGEDHDFSIIFPNSRKAKIVLRQLASFLNQGKVLDSFAGHLTAVPSN</sequence>
<dbReference type="InterPro" id="IPR050466">
    <property type="entry name" value="Carboxylest/Gibb_receptor"/>
</dbReference>
<proteinExistence type="inferred from homology"/>
<gene>
    <name evidence="5" type="primary">LOC105169560</name>
</gene>
<dbReference type="InParanoid" id="A0A6I9TRE5"/>
<dbReference type="Gene3D" id="3.40.50.1820">
    <property type="entry name" value="alpha/beta hydrolase"/>
    <property type="match status" value="1"/>
</dbReference>
<organism evidence="4 5">
    <name type="scientific">Sesamum indicum</name>
    <name type="common">Oriental sesame</name>
    <name type="synonym">Sesamum orientale</name>
    <dbReference type="NCBI Taxonomy" id="4182"/>
    <lineage>
        <taxon>Eukaryota</taxon>
        <taxon>Viridiplantae</taxon>
        <taxon>Streptophyta</taxon>
        <taxon>Embryophyta</taxon>
        <taxon>Tracheophyta</taxon>
        <taxon>Spermatophyta</taxon>
        <taxon>Magnoliopsida</taxon>
        <taxon>eudicotyledons</taxon>
        <taxon>Gunneridae</taxon>
        <taxon>Pentapetalae</taxon>
        <taxon>asterids</taxon>
        <taxon>lamiids</taxon>
        <taxon>Lamiales</taxon>
        <taxon>Pedaliaceae</taxon>
        <taxon>Sesamum</taxon>
    </lineage>
</organism>
<evidence type="ECO:0000256" key="1">
    <source>
        <dbReference type="ARBA" id="ARBA00010515"/>
    </source>
</evidence>
<dbReference type="GO" id="GO:0016787">
    <property type="term" value="F:hydrolase activity"/>
    <property type="evidence" value="ECO:0007669"/>
    <property type="project" value="InterPro"/>
</dbReference>
<dbReference type="SUPFAM" id="SSF53474">
    <property type="entry name" value="alpha/beta-Hydrolases"/>
    <property type="match status" value="1"/>
</dbReference>
<keyword evidence="2" id="KW-0732">Signal</keyword>
<keyword evidence="4" id="KW-1185">Reference proteome</keyword>
<accession>A0A6I9TRE5</accession>
<dbReference type="InterPro" id="IPR013094">
    <property type="entry name" value="AB_hydrolase_3"/>
</dbReference>
<evidence type="ECO:0000313" key="4">
    <source>
        <dbReference type="Proteomes" id="UP000504604"/>
    </source>
</evidence>
<dbReference type="FunCoup" id="A0A6I9TRE5">
    <property type="interactions" value="353"/>
</dbReference>
<feature type="signal peptide" evidence="2">
    <location>
        <begin position="1"/>
        <end position="32"/>
    </location>
</feature>